<comment type="caution">
    <text evidence="1">The sequence shown here is derived from an EMBL/GenBank/DDBJ whole genome shotgun (WGS) entry which is preliminary data.</text>
</comment>
<evidence type="ECO:0000313" key="1">
    <source>
        <dbReference type="EMBL" id="MPC32363.1"/>
    </source>
</evidence>
<sequence>MRLDSPFAVLRGGMGGGLREVDEAGESDDGSGSVLLSPFNVKREASWVMRVLRVWFSSSRPCTRFCKMRSCRRISTSLPDVSTKRRRKTFENPVKSPLWPLKTAVKKEQTPLPHLCLGFVYGDSIDRHCQLNLGRLASLSLLQLLVKLELPDPLLHHLNAFGLVDLCAAQELRKHLANILPVTELTS</sequence>
<evidence type="ECO:0000313" key="2">
    <source>
        <dbReference type="Proteomes" id="UP000324222"/>
    </source>
</evidence>
<dbReference type="Proteomes" id="UP000324222">
    <property type="component" value="Unassembled WGS sequence"/>
</dbReference>
<accession>A0A5B7EH33</accession>
<gene>
    <name evidence="1" type="ORF">E2C01_025673</name>
</gene>
<keyword evidence="2" id="KW-1185">Reference proteome</keyword>
<protein>
    <submittedName>
        <fullName evidence="1">Uncharacterized protein</fullName>
    </submittedName>
</protein>
<reference evidence="1 2" key="1">
    <citation type="submission" date="2019-05" db="EMBL/GenBank/DDBJ databases">
        <title>Another draft genome of Portunus trituberculatus and its Hox gene families provides insights of decapod evolution.</title>
        <authorList>
            <person name="Jeong J.-H."/>
            <person name="Song I."/>
            <person name="Kim S."/>
            <person name="Choi T."/>
            <person name="Kim D."/>
            <person name="Ryu S."/>
            <person name="Kim W."/>
        </authorList>
    </citation>
    <scope>NUCLEOTIDE SEQUENCE [LARGE SCALE GENOMIC DNA]</scope>
    <source>
        <tissue evidence="1">Muscle</tissue>
    </source>
</reference>
<organism evidence="1 2">
    <name type="scientific">Portunus trituberculatus</name>
    <name type="common">Swimming crab</name>
    <name type="synonym">Neptunus trituberculatus</name>
    <dbReference type="NCBI Taxonomy" id="210409"/>
    <lineage>
        <taxon>Eukaryota</taxon>
        <taxon>Metazoa</taxon>
        <taxon>Ecdysozoa</taxon>
        <taxon>Arthropoda</taxon>
        <taxon>Crustacea</taxon>
        <taxon>Multicrustacea</taxon>
        <taxon>Malacostraca</taxon>
        <taxon>Eumalacostraca</taxon>
        <taxon>Eucarida</taxon>
        <taxon>Decapoda</taxon>
        <taxon>Pleocyemata</taxon>
        <taxon>Brachyura</taxon>
        <taxon>Eubrachyura</taxon>
        <taxon>Portunoidea</taxon>
        <taxon>Portunidae</taxon>
        <taxon>Portuninae</taxon>
        <taxon>Portunus</taxon>
    </lineage>
</organism>
<name>A0A5B7EH33_PORTR</name>
<dbReference type="EMBL" id="VSRR010002612">
    <property type="protein sequence ID" value="MPC32363.1"/>
    <property type="molecule type" value="Genomic_DNA"/>
</dbReference>
<dbReference type="AlphaFoldDB" id="A0A5B7EH33"/>
<proteinExistence type="predicted"/>